<protein>
    <submittedName>
        <fullName evidence="3">Uncharacterized protein</fullName>
    </submittedName>
</protein>
<keyword evidence="3" id="KW-0614">Plasmid</keyword>
<evidence type="ECO:0000256" key="2">
    <source>
        <dbReference type="SAM" id="Phobius"/>
    </source>
</evidence>
<name>A0ABD8B229_PAEAM</name>
<dbReference type="RefSeq" id="WP_338709076.1">
    <property type="nucleotide sequence ID" value="NZ_CP145893.1"/>
</dbReference>
<geneLocation type="plasmid" evidence="3 4">
    <name>pY5S7-1</name>
</geneLocation>
<evidence type="ECO:0000313" key="4">
    <source>
        <dbReference type="Proteomes" id="UP001364764"/>
    </source>
</evidence>
<feature type="compositionally biased region" description="Basic and acidic residues" evidence="1">
    <location>
        <begin position="169"/>
        <end position="183"/>
    </location>
</feature>
<reference evidence="3 4" key="1">
    <citation type="submission" date="2024-02" db="EMBL/GenBank/DDBJ databases">
        <title>Complete sequences of two Paenibacillus sp. strains and one Lysinibacillus strain isolated from the environment on STAA medium highlight biotechnological potential.</title>
        <authorList>
            <person name="Attere S.A."/>
            <person name="Piche L.C."/>
            <person name="Intertaglia L."/>
            <person name="Lami R."/>
            <person name="Charette S.J."/>
            <person name="Vincent A.T."/>
        </authorList>
    </citation>
    <scope>NUCLEOTIDE SEQUENCE [LARGE SCALE GENOMIC DNA]</scope>
    <source>
        <strain evidence="3 4">Y5S-7</strain>
        <plasmid evidence="3 4">pY5S7-1</plasmid>
    </source>
</reference>
<dbReference type="GeneID" id="93480077"/>
<feature type="region of interest" description="Disordered" evidence="1">
    <location>
        <begin position="169"/>
        <end position="198"/>
    </location>
</feature>
<accession>A0ABD8B229</accession>
<proteinExistence type="predicted"/>
<gene>
    <name evidence="3" type="ORF">V6668_31390</name>
</gene>
<keyword evidence="2" id="KW-0472">Membrane</keyword>
<organism evidence="3 4">
    <name type="scientific">Paenibacillus amylolyticus</name>
    <dbReference type="NCBI Taxonomy" id="1451"/>
    <lineage>
        <taxon>Bacteria</taxon>
        <taxon>Bacillati</taxon>
        <taxon>Bacillota</taxon>
        <taxon>Bacilli</taxon>
        <taxon>Bacillales</taxon>
        <taxon>Paenibacillaceae</taxon>
        <taxon>Paenibacillus</taxon>
    </lineage>
</organism>
<dbReference type="EMBL" id="CP145893">
    <property type="protein sequence ID" value="WWP23897.1"/>
    <property type="molecule type" value="Genomic_DNA"/>
</dbReference>
<dbReference type="Proteomes" id="UP001364764">
    <property type="component" value="Plasmid pY5S7-1"/>
</dbReference>
<dbReference type="PROSITE" id="PS51257">
    <property type="entry name" value="PROKAR_LIPOPROTEIN"/>
    <property type="match status" value="1"/>
</dbReference>
<keyword evidence="2" id="KW-0812">Transmembrane</keyword>
<feature type="transmembrane region" description="Helical" evidence="2">
    <location>
        <begin position="12"/>
        <end position="32"/>
    </location>
</feature>
<evidence type="ECO:0000256" key="1">
    <source>
        <dbReference type="SAM" id="MobiDB-lite"/>
    </source>
</evidence>
<dbReference type="AlphaFoldDB" id="A0ABD8B229"/>
<keyword evidence="2" id="KW-1133">Transmembrane helix</keyword>
<sequence length="230" mass="27125">MKERRLIFDREIIVMVLSCLIIVGACFGYIGYKALKERNNDKKFAKSIESWFETEAKNKFDLLLNFECDESRSDCTNLKLKVKDNFNSFSVVEKYDYITEIDREFKSKRVQFLVDSKKIENTMSALDRVHNPSIVLATSTNEFEYHGTLGNLTEVNGKEYTWNEISELRKEDTSKKESDENNESKFTSQKNKKYNAEDYNYEGEYKPVDQMTHEEKRDELIEMLERAISQ</sequence>
<evidence type="ECO:0000313" key="3">
    <source>
        <dbReference type="EMBL" id="WWP23897.1"/>
    </source>
</evidence>